<protein>
    <recommendedName>
        <fullName evidence="2">Clp R domain-containing protein</fullName>
    </recommendedName>
</protein>
<accession>A0ABR9EC66</accession>
<dbReference type="EMBL" id="AQGV01000012">
    <property type="protein sequence ID" value="MBE0368422.1"/>
    <property type="molecule type" value="Genomic_DNA"/>
</dbReference>
<feature type="domain" description="Clp R" evidence="2">
    <location>
        <begin position="25"/>
        <end position="79"/>
    </location>
</feature>
<comment type="similarity">
    <text evidence="1">Belongs to the ClpA/ClpB family.</text>
</comment>
<dbReference type="InterPro" id="IPR036628">
    <property type="entry name" value="Clp_N_dom_sf"/>
</dbReference>
<dbReference type="RefSeq" id="WP_192507704.1">
    <property type="nucleotide sequence ID" value="NZ_AQGV01000012.1"/>
</dbReference>
<evidence type="ECO:0000313" key="4">
    <source>
        <dbReference type="Proteomes" id="UP000615755"/>
    </source>
</evidence>
<sequence>MISSFFRNIKMKIQDMKTISQLCLGAEQYAQQYGENKPGAEHFLLASLDLQDGSAQKVLAKLGVNHIDVKEALKAQHNSVLASMGVESEVMNLASDMPKDTNPSIALYDTKPSGQMVMKKLYENNKMRKTPLKSIHVIEVVLSMQYGTAIRVLQNIGVDLEALKKVTRAECY</sequence>
<organism evidence="3 4">
    <name type="scientific">Pseudoalteromonas aurantia 208</name>
    <dbReference type="NCBI Taxonomy" id="1314867"/>
    <lineage>
        <taxon>Bacteria</taxon>
        <taxon>Pseudomonadati</taxon>
        <taxon>Pseudomonadota</taxon>
        <taxon>Gammaproteobacteria</taxon>
        <taxon>Alteromonadales</taxon>
        <taxon>Pseudoalteromonadaceae</taxon>
        <taxon>Pseudoalteromonas</taxon>
    </lineage>
</organism>
<dbReference type="SUPFAM" id="SSF81923">
    <property type="entry name" value="Double Clp-N motif"/>
    <property type="match status" value="1"/>
</dbReference>
<reference evidence="3 4" key="1">
    <citation type="submission" date="2015-03" db="EMBL/GenBank/DDBJ databases">
        <title>Genome sequence of Pseudoalteromonas aurantia.</title>
        <authorList>
            <person name="Xie B.-B."/>
            <person name="Rong J.-C."/>
            <person name="Qin Q.-L."/>
            <person name="Zhang Y.-Z."/>
        </authorList>
    </citation>
    <scope>NUCLEOTIDE SEQUENCE [LARGE SCALE GENOMIC DNA]</scope>
    <source>
        <strain evidence="3 4">208</strain>
    </source>
</reference>
<gene>
    <name evidence="3" type="ORF">PAUR_a2018</name>
</gene>
<evidence type="ECO:0000313" key="3">
    <source>
        <dbReference type="EMBL" id="MBE0368422.1"/>
    </source>
</evidence>
<evidence type="ECO:0000256" key="1">
    <source>
        <dbReference type="ARBA" id="ARBA00008675"/>
    </source>
</evidence>
<dbReference type="Proteomes" id="UP000615755">
    <property type="component" value="Unassembled WGS sequence"/>
</dbReference>
<dbReference type="Gene3D" id="1.10.1780.10">
    <property type="entry name" value="Clp, N-terminal domain"/>
    <property type="match status" value="1"/>
</dbReference>
<keyword evidence="4" id="KW-1185">Reference proteome</keyword>
<dbReference type="InterPro" id="IPR004176">
    <property type="entry name" value="Clp_R_N"/>
</dbReference>
<comment type="caution">
    <text evidence="3">The sequence shown here is derived from an EMBL/GenBank/DDBJ whole genome shotgun (WGS) entry which is preliminary data.</text>
</comment>
<evidence type="ECO:0000259" key="2">
    <source>
        <dbReference type="Pfam" id="PF02861"/>
    </source>
</evidence>
<dbReference type="Pfam" id="PF02861">
    <property type="entry name" value="Clp_N"/>
    <property type="match status" value="1"/>
</dbReference>
<name>A0ABR9EC66_9GAMM</name>
<proteinExistence type="inferred from homology"/>